<organism evidence="7">
    <name type="scientific">Tetraselmis chuii</name>
    <dbReference type="NCBI Taxonomy" id="63592"/>
    <lineage>
        <taxon>Eukaryota</taxon>
        <taxon>Viridiplantae</taxon>
        <taxon>Chlorophyta</taxon>
        <taxon>core chlorophytes</taxon>
        <taxon>Chlorodendrophyceae</taxon>
        <taxon>Chlorodendrales</taxon>
        <taxon>Chlorodendraceae</taxon>
        <taxon>Tetraselmis</taxon>
    </lineage>
</organism>
<dbReference type="Pfam" id="PF07714">
    <property type="entry name" value="PK_Tyr_Ser-Thr"/>
    <property type="match status" value="1"/>
</dbReference>
<evidence type="ECO:0000256" key="4">
    <source>
        <dbReference type="ARBA" id="ARBA00022840"/>
    </source>
</evidence>
<dbReference type="EMBL" id="HBGG01021971">
    <property type="protein sequence ID" value="CAD9209190.1"/>
    <property type="molecule type" value="Transcribed_RNA"/>
</dbReference>
<feature type="domain" description="Protein kinase" evidence="6">
    <location>
        <begin position="424"/>
        <end position="696"/>
    </location>
</feature>
<dbReference type="InterPro" id="IPR001245">
    <property type="entry name" value="Ser-Thr/Tyr_kinase_cat_dom"/>
</dbReference>
<accession>A0A7S1SV72</accession>
<dbReference type="SUPFAM" id="SSF56112">
    <property type="entry name" value="Protein kinase-like (PK-like)"/>
    <property type="match status" value="1"/>
</dbReference>
<protein>
    <recommendedName>
        <fullName evidence="6">Protein kinase domain-containing protein</fullName>
    </recommendedName>
</protein>
<keyword evidence="2" id="KW-0547">Nucleotide-binding</keyword>
<proteinExistence type="predicted"/>
<evidence type="ECO:0000313" key="7">
    <source>
        <dbReference type="EMBL" id="CAD9209190.1"/>
    </source>
</evidence>
<dbReference type="InterPro" id="IPR013587">
    <property type="entry name" value="Nitrate/nitrite_sensing"/>
</dbReference>
<feature type="region of interest" description="Disordered" evidence="5">
    <location>
        <begin position="710"/>
        <end position="740"/>
    </location>
</feature>
<evidence type="ECO:0000256" key="5">
    <source>
        <dbReference type="SAM" id="MobiDB-lite"/>
    </source>
</evidence>
<dbReference type="GO" id="GO:0005524">
    <property type="term" value="F:ATP binding"/>
    <property type="evidence" value="ECO:0007669"/>
    <property type="project" value="UniProtKB-KW"/>
</dbReference>
<dbReference type="InterPro" id="IPR011009">
    <property type="entry name" value="Kinase-like_dom_sf"/>
</dbReference>
<reference evidence="7" key="1">
    <citation type="submission" date="2021-01" db="EMBL/GenBank/DDBJ databases">
        <authorList>
            <person name="Corre E."/>
            <person name="Pelletier E."/>
            <person name="Niang G."/>
            <person name="Scheremetjew M."/>
            <person name="Finn R."/>
            <person name="Kale V."/>
            <person name="Holt S."/>
            <person name="Cochrane G."/>
            <person name="Meng A."/>
            <person name="Brown T."/>
            <person name="Cohen L."/>
        </authorList>
    </citation>
    <scope>NUCLEOTIDE SEQUENCE</scope>
    <source>
        <strain evidence="7">PLY429</strain>
    </source>
</reference>
<dbReference type="PANTHER" id="PTHR44329">
    <property type="entry name" value="SERINE/THREONINE-PROTEIN KINASE TNNI3K-RELATED"/>
    <property type="match status" value="1"/>
</dbReference>
<dbReference type="InterPro" id="IPR051681">
    <property type="entry name" value="Ser/Thr_Kinases-Pseudokinases"/>
</dbReference>
<dbReference type="GO" id="GO:0004674">
    <property type="term" value="F:protein serine/threonine kinase activity"/>
    <property type="evidence" value="ECO:0007669"/>
    <property type="project" value="TreeGrafter"/>
</dbReference>
<dbReference type="InterPro" id="IPR000719">
    <property type="entry name" value="Prot_kinase_dom"/>
</dbReference>
<evidence type="ECO:0000256" key="1">
    <source>
        <dbReference type="ARBA" id="ARBA00022679"/>
    </source>
</evidence>
<keyword evidence="1" id="KW-0808">Transferase</keyword>
<sequence length="740" mass="81343">MSSGSRSLLSTALIGDCGPATTSSSLSTGSVLAETVLPRNHHMENNPGNSAPSASQVAIPRTIRRCSLSESQMETSYPPMGLSRLVLDRRTSNPGAATGNYSTERPTFSYRASNASAGSLSGDSTVSFGTRQNKLERLQVETVCRFLVSAAGLVHALQAERGASVTYVASFGQTMCDKLPSFHETTNRRLRKLADAFTLYEEMKPVNVQNIEALRQAVMMRTLSYDQVIGMYTTMVQALLETMAVASRPLQNTEVSQKVTSLLIFQRMKEAAALQRGTVSGIAASGQLMINPQLHYALLSNLANMDAYSTAFKMLVDPEIFPMFSEHTANMPSMILEFEHRLRTSKQDMEAMLLTVSPESWFACNSERMDGLGVIEERIVGTIEETARIVCQDQDLALQLNSIPGSPIMSQPGSPSASRFYASPFSPKAFNADSLGIIGKDLNIPMQHLSLAEKIGGSTYCGAWNGSIVAVKVVTEGAVGGKQAVASILRDLNEQSRFRHPNICGIYGVSTAADRYNFVMEYMDLGSLWHQLHRDHSSISFFDTATHVTRGLQYLHEMAGHVHADLTSSSILTSSCGKAKIKTVTARKMNEAQRDSWRYFAPEVLVEDCWTYSSDIYSLGILLWELVTKEIPYSSFCEEHGELQEKIGRGVLRPPIPLQTPEPIAALIMRCWDQDASMRPSASRVLKELDNCKTTLSDFECQYLNSPHPSCSDMRPSTDGTLSGWNSHDDMSQRSDNSQV</sequence>
<dbReference type="PROSITE" id="PS50011">
    <property type="entry name" value="PROTEIN_KINASE_DOM"/>
    <property type="match status" value="1"/>
</dbReference>
<dbReference type="Gene3D" id="1.10.510.10">
    <property type="entry name" value="Transferase(Phosphotransferase) domain 1"/>
    <property type="match status" value="1"/>
</dbReference>
<dbReference type="PANTHER" id="PTHR44329:SF288">
    <property type="entry name" value="MITOGEN-ACTIVATED PROTEIN KINASE KINASE KINASE 20"/>
    <property type="match status" value="1"/>
</dbReference>
<keyword evidence="4" id="KW-0067">ATP-binding</keyword>
<evidence type="ECO:0000256" key="3">
    <source>
        <dbReference type="ARBA" id="ARBA00022777"/>
    </source>
</evidence>
<dbReference type="Pfam" id="PF08376">
    <property type="entry name" value="NIT"/>
    <property type="match status" value="1"/>
</dbReference>
<dbReference type="Gene3D" id="3.30.200.20">
    <property type="entry name" value="Phosphorylase Kinase, domain 1"/>
    <property type="match status" value="1"/>
</dbReference>
<dbReference type="AlphaFoldDB" id="A0A7S1SV72"/>
<evidence type="ECO:0000259" key="6">
    <source>
        <dbReference type="PROSITE" id="PS50011"/>
    </source>
</evidence>
<gene>
    <name evidence="7" type="ORF">TCHU04912_LOCUS11429</name>
</gene>
<keyword evidence="3" id="KW-0418">Kinase</keyword>
<evidence type="ECO:0000256" key="2">
    <source>
        <dbReference type="ARBA" id="ARBA00022741"/>
    </source>
</evidence>
<name>A0A7S1SV72_9CHLO</name>